<dbReference type="Pfam" id="PF04536">
    <property type="entry name" value="TPM_phosphatase"/>
    <property type="match status" value="1"/>
</dbReference>
<evidence type="ECO:0000259" key="1">
    <source>
        <dbReference type="Pfam" id="PF04536"/>
    </source>
</evidence>
<dbReference type="EMBL" id="JALGBI010000002">
    <property type="protein sequence ID" value="MCJ0764620.1"/>
    <property type="molecule type" value="Genomic_DNA"/>
</dbReference>
<proteinExistence type="predicted"/>
<dbReference type="PANTHER" id="PTHR30373">
    <property type="entry name" value="UPF0603 PROTEIN YGCG"/>
    <property type="match status" value="1"/>
</dbReference>
<evidence type="ECO:0000313" key="2">
    <source>
        <dbReference type="EMBL" id="MCJ0764620.1"/>
    </source>
</evidence>
<dbReference type="PANTHER" id="PTHR30373:SF8">
    <property type="entry name" value="BLL7265 PROTEIN"/>
    <property type="match status" value="1"/>
</dbReference>
<dbReference type="Gene3D" id="3.10.310.50">
    <property type="match status" value="1"/>
</dbReference>
<organism evidence="2 3">
    <name type="scientific">Variovorax terrae</name>
    <dbReference type="NCBI Taxonomy" id="2923278"/>
    <lineage>
        <taxon>Bacteria</taxon>
        <taxon>Pseudomonadati</taxon>
        <taxon>Pseudomonadota</taxon>
        <taxon>Betaproteobacteria</taxon>
        <taxon>Burkholderiales</taxon>
        <taxon>Comamonadaceae</taxon>
        <taxon>Variovorax</taxon>
    </lineage>
</organism>
<keyword evidence="3" id="KW-1185">Reference proteome</keyword>
<comment type="caution">
    <text evidence="2">The sequence shown here is derived from an EMBL/GenBank/DDBJ whole genome shotgun (WGS) entry which is preliminary data.</text>
</comment>
<protein>
    <submittedName>
        <fullName evidence="2">TPM domain-containing protein</fullName>
    </submittedName>
</protein>
<dbReference type="InterPro" id="IPR007621">
    <property type="entry name" value="TPM_dom"/>
</dbReference>
<gene>
    <name evidence="2" type="ORF">MMF98_15480</name>
</gene>
<dbReference type="RefSeq" id="WP_243307507.1">
    <property type="nucleotide sequence ID" value="NZ_JALGBI010000002.1"/>
</dbReference>
<evidence type="ECO:0000313" key="3">
    <source>
        <dbReference type="Proteomes" id="UP001139447"/>
    </source>
</evidence>
<reference evidence="2" key="1">
    <citation type="submission" date="2022-03" db="EMBL/GenBank/DDBJ databases">
        <authorList>
            <person name="Woo C.Y."/>
        </authorList>
    </citation>
    <scope>NUCLEOTIDE SEQUENCE</scope>
    <source>
        <strain evidence="2">CYS-02</strain>
    </source>
</reference>
<name>A0A9X1VWN8_9BURK</name>
<accession>A0A9X1VWN8</accession>
<dbReference type="Proteomes" id="UP001139447">
    <property type="component" value="Unassembled WGS sequence"/>
</dbReference>
<dbReference type="AlphaFoldDB" id="A0A9X1VWN8"/>
<sequence length="169" mass="19471">MFKTLRRILKHRWLDESDTHRAVPPAMVKRLMQRVAASEKRHSGEIRICVEAGLPMSYLWRGATARERAVTLFGKLRVWDTEHNNGVLVYLLLAEHAIELVADRGLNQHVPPAEWRAMTRRMGQAFSERRFEDGLTQALEELSAVLVRHFPLAEGEQHHNELPDRPVLG</sequence>
<feature type="domain" description="TPM" evidence="1">
    <location>
        <begin position="25"/>
        <end position="144"/>
    </location>
</feature>